<reference evidence="1 2" key="1">
    <citation type="submission" date="2016-11" db="EMBL/GenBank/DDBJ databases">
        <title>Draft Genome Sequences of Nine Cyanobacterial Strains from Diverse Habitats.</title>
        <authorList>
            <person name="Zhu T."/>
            <person name="Hou S."/>
            <person name="Lu X."/>
            <person name="Hess W.R."/>
        </authorList>
    </citation>
    <scope>NUCLEOTIDE SEQUENCE [LARGE SCALE GENOMIC DNA]</scope>
    <source>
        <strain evidence="1 2">5.2 s.c.1</strain>
    </source>
</reference>
<comment type="caution">
    <text evidence="1">The sequence shown here is derived from an EMBL/GenBank/DDBJ whole genome shotgun (WGS) entry which is preliminary data.</text>
</comment>
<dbReference type="AlphaFoldDB" id="A0A1U7HM86"/>
<sequence>MTKFELLQKFPPRPIKSETERQVFQEVIDSLLDSEIMPEGQDYLNVLGVLVYEYEKKSLSIPDLSGVELLKALIDEFDLKQKDLILIFKTEVIVSEILNEKRSFTVERIKKLADFFPQPSIIAPRSSK</sequence>
<dbReference type="OrthoDB" id="461707at2"/>
<accession>A0A1U7HM86</accession>
<dbReference type="EMBL" id="MRCC01000012">
    <property type="protein sequence ID" value="OKH24687.1"/>
    <property type="molecule type" value="Genomic_DNA"/>
</dbReference>
<dbReference type="RefSeq" id="WP_073550412.1">
    <property type="nucleotide sequence ID" value="NZ_CAWMVK010000004.1"/>
</dbReference>
<protein>
    <submittedName>
        <fullName evidence="1">Transcriptional regulator</fullName>
    </submittedName>
</protein>
<evidence type="ECO:0000313" key="1">
    <source>
        <dbReference type="EMBL" id="OKH24687.1"/>
    </source>
</evidence>
<proteinExistence type="predicted"/>
<name>A0A1U7HM86_9CHRO</name>
<dbReference type="Proteomes" id="UP000185984">
    <property type="component" value="Unassembled WGS sequence"/>
</dbReference>
<organism evidence="1 2">
    <name type="scientific">Chroogloeocystis siderophila 5.2 s.c.1</name>
    <dbReference type="NCBI Taxonomy" id="247279"/>
    <lineage>
        <taxon>Bacteria</taxon>
        <taxon>Bacillati</taxon>
        <taxon>Cyanobacteriota</taxon>
        <taxon>Cyanophyceae</taxon>
        <taxon>Oscillatoriophycideae</taxon>
        <taxon>Chroococcales</taxon>
        <taxon>Chroococcaceae</taxon>
        <taxon>Chroogloeocystis</taxon>
    </lineage>
</organism>
<evidence type="ECO:0000313" key="2">
    <source>
        <dbReference type="Proteomes" id="UP000185984"/>
    </source>
</evidence>
<keyword evidence="2" id="KW-1185">Reference proteome</keyword>
<dbReference type="STRING" id="247279.NIES1031_15405"/>
<gene>
    <name evidence="1" type="ORF">NIES1031_15405</name>
</gene>